<protein>
    <submittedName>
        <fullName evidence="1">Uncharacterized protein</fullName>
    </submittedName>
</protein>
<name>A0A6C0JBH8_9ZZZZ</name>
<proteinExistence type="predicted"/>
<accession>A0A6C0JBH8</accession>
<dbReference type="EMBL" id="MN740355">
    <property type="protein sequence ID" value="QHU02151.1"/>
    <property type="molecule type" value="Genomic_DNA"/>
</dbReference>
<reference evidence="1" key="1">
    <citation type="journal article" date="2020" name="Nature">
        <title>Giant virus diversity and host interactions through global metagenomics.</title>
        <authorList>
            <person name="Schulz F."/>
            <person name="Roux S."/>
            <person name="Paez-Espino D."/>
            <person name="Jungbluth S."/>
            <person name="Walsh D.A."/>
            <person name="Denef V.J."/>
            <person name="McMahon K.D."/>
            <person name="Konstantinidis K.T."/>
            <person name="Eloe-Fadrosh E.A."/>
            <person name="Kyrpides N.C."/>
            <person name="Woyke T."/>
        </authorList>
    </citation>
    <scope>NUCLEOTIDE SEQUENCE</scope>
    <source>
        <strain evidence="1">GVMAG-M-3300025880-75</strain>
    </source>
</reference>
<dbReference type="AlphaFoldDB" id="A0A6C0JBH8"/>
<evidence type="ECO:0000313" key="1">
    <source>
        <dbReference type="EMBL" id="QHU02151.1"/>
    </source>
</evidence>
<sequence>MSSMTSTDAHQQYNGCKFVFAYYDDIDFCWYVQPRRFLLTKCEIKHMLLGQFIQSNWFKKEYTKNSQALFVVLKVKIDCSTKTIEKDMNSLKNPFPSFYDIPPYAIEASYFAMPRDIMTECHNKANEDDGFKFTLRARNNTLDKLTIKIYKNPLNYNILITLPSFDTPLNI</sequence>
<organism evidence="1">
    <name type="scientific">viral metagenome</name>
    <dbReference type="NCBI Taxonomy" id="1070528"/>
    <lineage>
        <taxon>unclassified sequences</taxon>
        <taxon>metagenomes</taxon>
        <taxon>organismal metagenomes</taxon>
    </lineage>
</organism>